<organism evidence="2 3">
    <name type="scientific">Streptomyces ureilyticus</name>
    <dbReference type="NCBI Taxonomy" id="1775131"/>
    <lineage>
        <taxon>Bacteria</taxon>
        <taxon>Bacillati</taxon>
        <taxon>Actinomycetota</taxon>
        <taxon>Actinomycetes</taxon>
        <taxon>Kitasatosporales</taxon>
        <taxon>Streptomycetaceae</taxon>
        <taxon>Streptomyces</taxon>
    </lineage>
</organism>
<keyword evidence="1" id="KW-0812">Transmembrane</keyword>
<reference evidence="2 3" key="1">
    <citation type="submission" date="2020-02" db="EMBL/GenBank/DDBJ databases">
        <title>Whole-genome analyses of novel actinobacteria.</title>
        <authorList>
            <person name="Sahin N."/>
            <person name="Tokatli A."/>
        </authorList>
    </citation>
    <scope>NUCLEOTIDE SEQUENCE [LARGE SCALE GENOMIC DNA]</scope>
    <source>
        <strain evidence="2 3">YC419</strain>
    </source>
</reference>
<keyword evidence="1" id="KW-1133">Transmembrane helix</keyword>
<keyword evidence="3" id="KW-1185">Reference proteome</keyword>
<dbReference type="Proteomes" id="UP001518140">
    <property type="component" value="Unassembled WGS sequence"/>
</dbReference>
<keyword evidence="1" id="KW-0472">Membrane</keyword>
<feature type="transmembrane region" description="Helical" evidence="1">
    <location>
        <begin position="193"/>
        <end position="214"/>
    </location>
</feature>
<name>A0ABX0DIR3_9ACTN</name>
<gene>
    <name evidence="2" type="ORF">G6048_00255</name>
</gene>
<accession>A0ABX0DIR3</accession>
<evidence type="ECO:0000313" key="3">
    <source>
        <dbReference type="Proteomes" id="UP001518140"/>
    </source>
</evidence>
<dbReference type="EMBL" id="JAAKZX010000001">
    <property type="protein sequence ID" value="NGO40649.1"/>
    <property type="molecule type" value="Genomic_DNA"/>
</dbReference>
<comment type="caution">
    <text evidence="2">The sequence shown here is derived from an EMBL/GenBank/DDBJ whole genome shotgun (WGS) entry which is preliminary data.</text>
</comment>
<feature type="transmembrane region" description="Helical" evidence="1">
    <location>
        <begin position="145"/>
        <end position="164"/>
    </location>
</feature>
<dbReference type="RefSeq" id="WP_165337335.1">
    <property type="nucleotide sequence ID" value="NZ_JAAKZX010000001.1"/>
</dbReference>
<sequence length="219" mass="23425">MLNVPVTLTVPPIDRSFTVHTDRQRWSAEQLAAEPDGRAALETAVREGVRKAASTCAYAQLTEPDIDTAAHPDGSVTMTGRVLCDEADCHTAAQRHHFDAAESIEAKAAADWVAQKELDLAPGELAVVQERVLTGHDRRQHRASFGFVLIGVLCAAAGGAMGQYDYHKPKGASPGTNVSVWFWENVDSLCNHLAVPAVVAGTLLVLFGFGRLAVTNATK</sequence>
<protein>
    <submittedName>
        <fullName evidence="2">Uncharacterized protein</fullName>
    </submittedName>
</protein>
<proteinExistence type="predicted"/>
<evidence type="ECO:0000256" key="1">
    <source>
        <dbReference type="SAM" id="Phobius"/>
    </source>
</evidence>
<evidence type="ECO:0000313" key="2">
    <source>
        <dbReference type="EMBL" id="NGO40649.1"/>
    </source>
</evidence>